<evidence type="ECO:0000313" key="2">
    <source>
        <dbReference type="Proteomes" id="UP001075354"/>
    </source>
</evidence>
<name>A0AAV7XNL6_9NEOP</name>
<reference evidence="1" key="1">
    <citation type="submission" date="2022-12" db="EMBL/GenBank/DDBJ databases">
        <title>Chromosome-level genome assembly of the bean flower thrips Megalurothrips usitatus.</title>
        <authorList>
            <person name="Ma L."/>
            <person name="Liu Q."/>
            <person name="Li H."/>
            <person name="Cai W."/>
        </authorList>
    </citation>
    <scope>NUCLEOTIDE SEQUENCE</scope>
    <source>
        <strain evidence="1">Cailab_2022a</strain>
    </source>
</reference>
<evidence type="ECO:0000313" key="1">
    <source>
        <dbReference type="EMBL" id="KAJ1526426.1"/>
    </source>
</evidence>
<keyword evidence="2" id="KW-1185">Reference proteome</keyword>
<dbReference type="Proteomes" id="UP001075354">
    <property type="component" value="Chromosome 7"/>
</dbReference>
<sequence length="579" mass="65509">MSPMYLWQYLHENRKDSQSLLRTHHQLPELVKSVYVSDEDDDVNNNESTESCNDAILPKKRFVINFDAEDWSKMKSPRDDLLLEGWGHYLCDLLWNQHALPSPYTFKARVNKDLSIPCAYVVISGTCKECSGKGTMKILTPPEENVGVSATWHATDTRGKLHQKRRQLRGNWRSEAGEPRENISCAVYQRGLASTSMELGDVCKGVEELAKVAHMKRSQPHVGSIHEIGADPVYVTYDTPEQLLVYKTHKKSGYTRVVADATAGVVEGIPRLLPVSGLSATLFLYELVLSGKAQIPIAQMISEKQDTVKITSWLRREGEPPNEAVADSSMALLCSFARAFGECHTLKQYIEIQFDFLLEQRQDPAKVFIRKDIAHVMKNVTQWKVWRNDGHKLVKDFYVRCLAVLVQCTAFEEFAILLCNVLTVALSETIGQSDDGEAVPAETCVEVLGKEIGDPARFDIDSLLKEDPKDRERLPFEIPMDEIPQNIRDWVSHVCQEAEKRSECRGNRVSPYYNPTVADKFADYAKDFVLWSAVIVKTYKSPYLRGVAAAAEVDFNDLQNTVLKNEARPLILEKRSLHT</sequence>
<organism evidence="1 2">
    <name type="scientific">Megalurothrips usitatus</name>
    <name type="common">bean blossom thrips</name>
    <dbReference type="NCBI Taxonomy" id="439358"/>
    <lineage>
        <taxon>Eukaryota</taxon>
        <taxon>Metazoa</taxon>
        <taxon>Ecdysozoa</taxon>
        <taxon>Arthropoda</taxon>
        <taxon>Hexapoda</taxon>
        <taxon>Insecta</taxon>
        <taxon>Pterygota</taxon>
        <taxon>Neoptera</taxon>
        <taxon>Paraneoptera</taxon>
        <taxon>Thysanoptera</taxon>
        <taxon>Terebrantia</taxon>
        <taxon>Thripoidea</taxon>
        <taxon>Thripidae</taxon>
        <taxon>Megalurothrips</taxon>
    </lineage>
</organism>
<proteinExistence type="predicted"/>
<accession>A0AAV7XNL6</accession>
<dbReference type="AlphaFoldDB" id="A0AAV7XNL6"/>
<comment type="caution">
    <text evidence="1">The sequence shown here is derived from an EMBL/GenBank/DDBJ whole genome shotgun (WGS) entry which is preliminary data.</text>
</comment>
<gene>
    <name evidence="1" type="ORF">ONE63_009560</name>
</gene>
<dbReference type="EMBL" id="JAPTSV010000007">
    <property type="protein sequence ID" value="KAJ1526426.1"/>
    <property type="molecule type" value="Genomic_DNA"/>
</dbReference>
<protein>
    <submittedName>
        <fullName evidence="1">Uncharacterized protein</fullName>
    </submittedName>
</protein>